<protein>
    <submittedName>
        <fullName evidence="1">Unannotated protein</fullName>
    </submittedName>
</protein>
<dbReference type="EMBL" id="CAFBLM010000005">
    <property type="protein sequence ID" value="CAB4860698.1"/>
    <property type="molecule type" value="Genomic_DNA"/>
</dbReference>
<dbReference type="AlphaFoldDB" id="A0A6J7CV89"/>
<evidence type="ECO:0000313" key="1">
    <source>
        <dbReference type="EMBL" id="CAB4860698.1"/>
    </source>
</evidence>
<proteinExistence type="predicted"/>
<sequence length="512" mass="50771">MNSKYKLATAAAAVIAIAAGGLTMGSAYADPSGSPTYRTLSGVGSDTTEGVVAGLSDGVTSLSLTSSLVSDGTITDLTGATIPSGTKIVGSYNAQGTATIKTKASALCDAVTRQNGSGAGKTGLLASLNNTNTPAPTGATGDVNTNGTITNVSNTTGIQAGLQVTGTNIPAGTFVTGVSGTTISTSGPTLPTGAATATALGFKGDGCLQFSRSSSGGSGTNSPALTYVPFALDAVDYVVTPTSNVSRTLRKSDLQGYYTCNTDYVTETITSISVTAGGTGYTSAPTVVITGNASQGSGATATAVVTSGAVTAVNLTNAGSGYGSITVSFTGGAGSGAAAKAVVTSDIKPVLPQAGSGTRSFWESQMGIADADVVAGKYPCIIDGSYNSQTIEEHTGTFLTDNMLVPFSIPQYNAQATQLLTDRRGRAQLASIASGGTSSAPTGITSPNKVNTSFNITRSVYNVIPTALKNTSPWKEVFNGGSSLACSSASQAIIQAYGFGLSGSCGDVSNSY</sequence>
<accession>A0A6J7CV89</accession>
<reference evidence="1" key="1">
    <citation type="submission" date="2020-05" db="EMBL/GenBank/DDBJ databases">
        <authorList>
            <person name="Chiriac C."/>
            <person name="Salcher M."/>
            <person name="Ghai R."/>
            <person name="Kavagutti S V."/>
        </authorList>
    </citation>
    <scope>NUCLEOTIDE SEQUENCE</scope>
</reference>
<name>A0A6J7CV89_9ZZZZ</name>
<gene>
    <name evidence="1" type="ORF">UFOPK3401_00230</name>
</gene>
<organism evidence="1">
    <name type="scientific">freshwater metagenome</name>
    <dbReference type="NCBI Taxonomy" id="449393"/>
    <lineage>
        <taxon>unclassified sequences</taxon>
        <taxon>metagenomes</taxon>
        <taxon>ecological metagenomes</taxon>
    </lineage>
</organism>